<keyword evidence="1" id="KW-0614">Plasmid</keyword>
<evidence type="ECO:0000313" key="2">
    <source>
        <dbReference type="Proteomes" id="UP000189055"/>
    </source>
</evidence>
<sequence length="229" mass="26133">MATGKKVCPNGRILLAFSMEALRDYFLSGHIDQQAQAEPDNASQASEFRVFPSTTVEGLSLEQSFERYTQADTRLNSAVSAMKRLFTAEILRFAEKKDFWKSCALLKSMPPCALRYEAGSKMYEIATRHGESNIRLILQSERPEPYNWDRAAVLRDWGKSVNELQRACDDMLGLLRPLIDECEQRFDREGLMDLIERTPDSIPRTIMMDKLEYDMAPSQHALFPEGPSP</sequence>
<dbReference type="KEGG" id="aper:A0U91_14540"/>
<name>A0A1U9LIK4_9PROT</name>
<evidence type="ECO:0000313" key="1">
    <source>
        <dbReference type="EMBL" id="AQT06242.1"/>
    </source>
</evidence>
<geneLocation type="plasmid" evidence="2">
    <name>pac1084_1</name>
</geneLocation>
<dbReference type="EMBL" id="CP014688">
    <property type="protein sequence ID" value="AQT06242.1"/>
    <property type="molecule type" value="Genomic_DNA"/>
</dbReference>
<accession>A0A1U9LIK4</accession>
<protein>
    <submittedName>
        <fullName evidence="1">Uncharacterized protein</fullName>
    </submittedName>
</protein>
<dbReference type="AlphaFoldDB" id="A0A1U9LIK4"/>
<gene>
    <name evidence="1" type="ORF">A0U91_14540</name>
</gene>
<reference evidence="1 2" key="1">
    <citation type="submission" date="2016-03" db="EMBL/GenBank/DDBJ databases">
        <title>Acetic acid bacteria sequencing.</title>
        <authorList>
            <person name="Brandt J."/>
            <person name="Jakob F."/>
            <person name="Vogel R.F."/>
        </authorList>
    </citation>
    <scope>NUCLEOTIDE SEQUENCE [LARGE SCALE GENOMIC DNA]</scope>
    <source>
        <strain evidence="1 2">TMW2.1084</strain>
        <plasmid evidence="2">pac1084_1</plasmid>
    </source>
</reference>
<organism evidence="1 2">
    <name type="scientific">Acetobacter persici</name>
    <dbReference type="NCBI Taxonomy" id="1076596"/>
    <lineage>
        <taxon>Bacteria</taxon>
        <taxon>Pseudomonadati</taxon>
        <taxon>Pseudomonadota</taxon>
        <taxon>Alphaproteobacteria</taxon>
        <taxon>Acetobacterales</taxon>
        <taxon>Acetobacteraceae</taxon>
        <taxon>Acetobacter</taxon>
    </lineage>
</organism>
<proteinExistence type="predicted"/>
<dbReference type="Proteomes" id="UP000189055">
    <property type="component" value="Plasmid pAC1084_1"/>
</dbReference>